<dbReference type="PANTHER" id="PTHR11236">
    <property type="entry name" value="AMINOBENZOATE/ANTHRANILATE SYNTHASE"/>
    <property type="match status" value="1"/>
</dbReference>
<evidence type="ECO:0000256" key="3">
    <source>
        <dbReference type="ARBA" id="ARBA00009562"/>
    </source>
</evidence>
<dbReference type="Pfam" id="PF04715">
    <property type="entry name" value="Anth_synt_I_N"/>
    <property type="match status" value="1"/>
</dbReference>
<keyword evidence="12 15" id="KW-0456">Lyase</keyword>
<dbReference type="Gene3D" id="3.60.120.10">
    <property type="entry name" value="Anthranilate synthase"/>
    <property type="match status" value="1"/>
</dbReference>
<dbReference type="SUPFAM" id="SSF56322">
    <property type="entry name" value="ADC synthase"/>
    <property type="match status" value="1"/>
</dbReference>
<dbReference type="Proteomes" id="UP000316360">
    <property type="component" value="Unassembled WGS sequence"/>
</dbReference>
<sequence>MYYPEESEFKKLSKKGNFIPVYREILADLETPVSAFMKVGEGEFSYLLESREKGEKLGKYSFLGSNPALIFKSKGKKVEIIRKGKKETKTLPKGKDPLELLKEIMSEYKAVNIPNLPYFSGGAVGYIGYEMIRFWEEIPQENPDDLNLPDSLFMLGHTLLIFDHLNHKIKIVSYALLDKKEPAEISYEKAKERIDEIIAKLKGPLPYPFSGNENVSPHPGPLPTGERKEREEKKIDTQIQSNVTSQVFQRGVKKAKRYIEEGDILQVVLSQRLKRKVSASSFDIYRVLRSLNPSPYMYYLKCGNFEIVGSSPEILVRMEEKEVVLRPIAGTRRRGKNNLEDEVLIKDLLADPKDKAEHIMLVDLGRNDMGRVCEYGTVKVTELYTVEKYSHVIHLVSNVQGKIRKGMDQYDLLRACFPAGTVSGAPKVRAMEIIEELEPCARGPYAGALGYFSFSGNMDTCIIIRTIIIKEGIAYIQAGAGIVADSRPESEYKETLNKADALIKAIQMAEEGIE</sequence>
<evidence type="ECO:0000256" key="12">
    <source>
        <dbReference type="ARBA" id="ARBA00023239"/>
    </source>
</evidence>
<dbReference type="InterPro" id="IPR005801">
    <property type="entry name" value="ADC_synthase"/>
</dbReference>
<protein>
    <recommendedName>
        <fullName evidence="6 15">Anthranilate synthase component 1</fullName>
        <ecNumber evidence="5 15">4.1.3.27</ecNumber>
    </recommendedName>
</protein>
<dbReference type="NCBIfam" id="TIGR00564">
    <property type="entry name" value="trpE_most"/>
    <property type="match status" value="1"/>
</dbReference>
<keyword evidence="8 15" id="KW-0479">Metal-binding</keyword>
<evidence type="ECO:0000256" key="10">
    <source>
        <dbReference type="ARBA" id="ARBA00022842"/>
    </source>
</evidence>
<evidence type="ECO:0000313" key="20">
    <source>
        <dbReference type="Proteomes" id="UP000316360"/>
    </source>
</evidence>
<dbReference type="GO" id="GO:0000162">
    <property type="term" value="P:L-tryptophan biosynthetic process"/>
    <property type="evidence" value="ECO:0007669"/>
    <property type="project" value="UniProtKB-UniPathway"/>
</dbReference>
<evidence type="ECO:0000256" key="14">
    <source>
        <dbReference type="ARBA" id="ARBA00047683"/>
    </source>
</evidence>
<comment type="cofactor">
    <cofactor evidence="1 15">
        <name>Mg(2+)</name>
        <dbReference type="ChEBI" id="CHEBI:18420"/>
    </cofactor>
</comment>
<comment type="similarity">
    <text evidence="3 15">Belongs to the anthranilate synthase component I family.</text>
</comment>
<comment type="catalytic activity">
    <reaction evidence="14 15">
        <text>chorismate + L-glutamine = anthranilate + pyruvate + L-glutamate + H(+)</text>
        <dbReference type="Rhea" id="RHEA:21732"/>
        <dbReference type="ChEBI" id="CHEBI:15361"/>
        <dbReference type="ChEBI" id="CHEBI:15378"/>
        <dbReference type="ChEBI" id="CHEBI:16567"/>
        <dbReference type="ChEBI" id="CHEBI:29748"/>
        <dbReference type="ChEBI" id="CHEBI:29985"/>
        <dbReference type="ChEBI" id="CHEBI:58359"/>
        <dbReference type="EC" id="4.1.3.27"/>
    </reaction>
</comment>
<keyword evidence="9 15" id="KW-0822">Tryptophan biosynthesis</keyword>
<dbReference type="AlphaFoldDB" id="A0A523S2P7"/>
<dbReference type="Pfam" id="PF00425">
    <property type="entry name" value="Chorismate_bind"/>
    <property type="match status" value="1"/>
</dbReference>
<dbReference type="GO" id="GO:0004049">
    <property type="term" value="F:anthranilate synthase activity"/>
    <property type="evidence" value="ECO:0007669"/>
    <property type="project" value="UniProtKB-EC"/>
</dbReference>
<proteinExistence type="inferred from homology"/>
<dbReference type="EC" id="4.1.3.27" evidence="5 15"/>
<dbReference type="InterPro" id="IPR019999">
    <property type="entry name" value="Anth_synth_I-like"/>
</dbReference>
<evidence type="ECO:0000256" key="8">
    <source>
        <dbReference type="ARBA" id="ARBA00022723"/>
    </source>
</evidence>
<name>A0A523S2P7_UNCAE</name>
<feature type="domain" description="Anthranilate synthase component I N-terminal" evidence="18">
    <location>
        <begin position="28"/>
        <end position="170"/>
    </location>
</feature>
<comment type="caution">
    <text evidence="19">The sequence shown here is derived from an EMBL/GenBank/DDBJ whole genome shotgun (WGS) entry which is preliminary data.</text>
</comment>
<evidence type="ECO:0000313" key="19">
    <source>
        <dbReference type="EMBL" id="TET12323.1"/>
    </source>
</evidence>
<comment type="function">
    <text evidence="13 15">Part of a heterotetrameric complex that catalyzes the two-step biosynthesis of anthranilate, an intermediate in the biosynthesis of L-tryptophan. In the first step, the glutamine-binding beta subunit (TrpG) of anthranilate synthase (AS) provides the glutamine amidotransferase activity which generates ammonia as a substrate that, along with chorismate, is used in the second step, catalyzed by the large alpha subunit of AS (TrpE) to produce anthranilate. In the absence of TrpG, TrpE can synthesize anthranilate directly from chorismate and high concentrations of ammonia.</text>
</comment>
<evidence type="ECO:0000259" key="18">
    <source>
        <dbReference type="Pfam" id="PF04715"/>
    </source>
</evidence>
<dbReference type="InterPro" id="IPR006805">
    <property type="entry name" value="Anth_synth_I_N"/>
</dbReference>
<gene>
    <name evidence="15 19" type="primary">trpE</name>
    <name evidence="19" type="ORF">E3J84_01840</name>
</gene>
<reference evidence="19 20" key="1">
    <citation type="submission" date="2019-03" db="EMBL/GenBank/DDBJ databases">
        <title>Metabolic potential of uncultured bacteria and archaea associated with petroleum seepage in deep-sea sediments.</title>
        <authorList>
            <person name="Dong X."/>
            <person name="Hubert C."/>
        </authorList>
    </citation>
    <scope>NUCLEOTIDE SEQUENCE [LARGE SCALE GENOMIC DNA]</scope>
    <source>
        <strain evidence="19">E44_bin7</strain>
    </source>
</reference>
<evidence type="ECO:0000256" key="9">
    <source>
        <dbReference type="ARBA" id="ARBA00022822"/>
    </source>
</evidence>
<feature type="domain" description="Chorismate-utilising enzyme C-terminal" evidence="17">
    <location>
        <begin position="246"/>
        <end position="498"/>
    </location>
</feature>
<feature type="region of interest" description="Disordered" evidence="16">
    <location>
        <begin position="209"/>
        <end position="230"/>
    </location>
</feature>
<evidence type="ECO:0000256" key="13">
    <source>
        <dbReference type="ARBA" id="ARBA00025634"/>
    </source>
</evidence>
<evidence type="ECO:0000256" key="2">
    <source>
        <dbReference type="ARBA" id="ARBA00004873"/>
    </source>
</evidence>
<dbReference type="PANTHER" id="PTHR11236:SF48">
    <property type="entry name" value="ISOCHORISMATE SYNTHASE MENF"/>
    <property type="match status" value="1"/>
</dbReference>
<organism evidence="19 20">
    <name type="scientific">Aerophobetes bacterium</name>
    <dbReference type="NCBI Taxonomy" id="2030807"/>
    <lineage>
        <taxon>Bacteria</taxon>
        <taxon>Candidatus Aerophobota</taxon>
    </lineage>
</organism>
<evidence type="ECO:0000256" key="11">
    <source>
        <dbReference type="ARBA" id="ARBA00023141"/>
    </source>
</evidence>
<evidence type="ECO:0000256" key="5">
    <source>
        <dbReference type="ARBA" id="ARBA00012266"/>
    </source>
</evidence>
<dbReference type="InterPro" id="IPR005256">
    <property type="entry name" value="Anth_synth_I_PabB"/>
</dbReference>
<comment type="pathway">
    <text evidence="2 15">Amino-acid biosynthesis; L-tryptophan biosynthesis; L-tryptophan from chorismate: step 1/5.</text>
</comment>
<evidence type="ECO:0000256" key="1">
    <source>
        <dbReference type="ARBA" id="ARBA00001946"/>
    </source>
</evidence>
<dbReference type="UniPathway" id="UPA00035">
    <property type="reaction ID" value="UER00040"/>
</dbReference>
<evidence type="ECO:0000256" key="7">
    <source>
        <dbReference type="ARBA" id="ARBA00022605"/>
    </source>
</evidence>
<evidence type="ECO:0000256" key="4">
    <source>
        <dbReference type="ARBA" id="ARBA00011575"/>
    </source>
</evidence>
<dbReference type="GO" id="GO:0046872">
    <property type="term" value="F:metal ion binding"/>
    <property type="evidence" value="ECO:0007669"/>
    <property type="project" value="UniProtKB-KW"/>
</dbReference>
<dbReference type="EMBL" id="SOKJ01000095">
    <property type="protein sequence ID" value="TET12323.1"/>
    <property type="molecule type" value="Genomic_DNA"/>
</dbReference>
<dbReference type="InterPro" id="IPR015890">
    <property type="entry name" value="Chorismate_C"/>
</dbReference>
<keyword evidence="11 15" id="KW-0057">Aromatic amino acid biosynthesis</keyword>
<evidence type="ECO:0000256" key="6">
    <source>
        <dbReference type="ARBA" id="ARBA00020653"/>
    </source>
</evidence>
<evidence type="ECO:0000259" key="17">
    <source>
        <dbReference type="Pfam" id="PF00425"/>
    </source>
</evidence>
<keyword evidence="10 15" id="KW-0460">Magnesium</keyword>
<evidence type="ECO:0000256" key="15">
    <source>
        <dbReference type="RuleBase" id="RU364045"/>
    </source>
</evidence>
<evidence type="ECO:0000256" key="16">
    <source>
        <dbReference type="SAM" id="MobiDB-lite"/>
    </source>
</evidence>
<keyword evidence="7 15" id="KW-0028">Amino-acid biosynthesis</keyword>
<dbReference type="PRINTS" id="PR00095">
    <property type="entry name" value="ANTSNTHASEI"/>
</dbReference>
<comment type="subunit">
    <text evidence="4 15">Heterotetramer consisting of two non-identical subunits: a beta subunit (TrpG) and a large alpha subunit (TrpE).</text>
</comment>
<accession>A0A523S2P7</accession>